<dbReference type="InterPro" id="IPR011330">
    <property type="entry name" value="Glyco_hydro/deAcase_b/a-brl"/>
</dbReference>
<feature type="signal peptide" evidence="8">
    <location>
        <begin position="1"/>
        <end position="23"/>
    </location>
</feature>
<protein>
    <recommendedName>
        <fullName evidence="3">Chitooligosaccharide deacetylase</fullName>
    </recommendedName>
    <alternativeName>
        <fullName evidence="6">Nodulation protein B</fullName>
    </alternativeName>
</protein>
<evidence type="ECO:0000313" key="11">
    <source>
        <dbReference type="Proteomes" id="UP000266934"/>
    </source>
</evidence>
<dbReference type="AlphaFoldDB" id="A0A348G0E1"/>
<dbReference type="PANTHER" id="PTHR10587:SF133">
    <property type="entry name" value="CHITIN DEACETYLASE 1-RELATED"/>
    <property type="match status" value="1"/>
</dbReference>
<keyword evidence="8" id="KW-0732">Signal</keyword>
<gene>
    <name evidence="10" type="ORF">BLTE_17090</name>
</gene>
<feature type="chain" id="PRO_5016559046" description="Chitooligosaccharide deacetylase" evidence="8">
    <location>
        <begin position="24"/>
        <end position="362"/>
    </location>
</feature>
<accession>A0A348G0E1</accession>
<dbReference type="GO" id="GO:0046872">
    <property type="term" value="F:metal ion binding"/>
    <property type="evidence" value="ECO:0007669"/>
    <property type="project" value="UniProtKB-KW"/>
</dbReference>
<comment type="function">
    <text evidence="1">Is involved in generating a small heat-stable compound (Nod), an acylated oligomer of N-acetylglucosamine, that stimulates mitosis in various plant protoplasts.</text>
</comment>
<feature type="region of interest" description="Disordered" evidence="7">
    <location>
        <begin position="270"/>
        <end position="325"/>
    </location>
</feature>
<reference evidence="10 11" key="1">
    <citation type="submission" date="2018-08" db="EMBL/GenBank/DDBJ databases">
        <title>Complete genome sequencing of Blastochloris tepida GI.</title>
        <authorList>
            <person name="Tsukatani Y."/>
            <person name="Mori H."/>
        </authorList>
    </citation>
    <scope>NUCLEOTIDE SEQUENCE [LARGE SCALE GENOMIC DNA]</scope>
    <source>
        <strain evidence="10 11">GI</strain>
    </source>
</reference>
<dbReference type="EMBL" id="AP018907">
    <property type="protein sequence ID" value="BBF93024.1"/>
    <property type="molecule type" value="Genomic_DNA"/>
</dbReference>
<organism evidence="10 11">
    <name type="scientific">Blastochloris tepida</name>
    <dbReference type="NCBI Taxonomy" id="2233851"/>
    <lineage>
        <taxon>Bacteria</taxon>
        <taxon>Pseudomonadati</taxon>
        <taxon>Pseudomonadota</taxon>
        <taxon>Alphaproteobacteria</taxon>
        <taxon>Hyphomicrobiales</taxon>
        <taxon>Blastochloridaceae</taxon>
        <taxon>Blastochloris</taxon>
    </lineage>
</organism>
<dbReference type="PANTHER" id="PTHR10587">
    <property type="entry name" value="GLYCOSYL TRANSFERASE-RELATED"/>
    <property type="match status" value="1"/>
</dbReference>
<evidence type="ECO:0000313" key="10">
    <source>
        <dbReference type="EMBL" id="BBF93024.1"/>
    </source>
</evidence>
<proteinExistence type="inferred from homology"/>
<keyword evidence="11" id="KW-1185">Reference proteome</keyword>
<dbReference type="PROSITE" id="PS51677">
    <property type="entry name" value="NODB"/>
    <property type="match status" value="1"/>
</dbReference>
<evidence type="ECO:0000256" key="1">
    <source>
        <dbReference type="ARBA" id="ARBA00003236"/>
    </source>
</evidence>
<evidence type="ECO:0000256" key="7">
    <source>
        <dbReference type="SAM" id="MobiDB-lite"/>
    </source>
</evidence>
<dbReference type="InterPro" id="IPR002509">
    <property type="entry name" value="NODB_dom"/>
</dbReference>
<evidence type="ECO:0000259" key="9">
    <source>
        <dbReference type="PROSITE" id="PS51677"/>
    </source>
</evidence>
<evidence type="ECO:0000256" key="8">
    <source>
        <dbReference type="SAM" id="SignalP"/>
    </source>
</evidence>
<evidence type="ECO:0000256" key="5">
    <source>
        <dbReference type="ARBA" id="ARBA00022801"/>
    </source>
</evidence>
<sequence length="362" mass="39144">MKFAFAVAATASLLLVPTGGAFATESCPGNPDALGTSREVAIDPATLPRIGFMQYKEMVELQPKEVILTFDDGPLPKTTPAVLEALRKECVKATFFIVGRMAKAYPNVLREVAAEGHSIGTHSVTHPLIFPKQSLEKGKKEIDDGFAIVNAILAQDGRQAAPWFRFPGLGRTAAFEKHLDQIGVVSMSADFPVDDWLRHTPDQVYKTALARLEANGKGMFLLHDIQPATVAMLPRLLRTLKERGYKVVHMVPLGTPGAEVARAETRTRVPAMPKQPVSDTVSPGMMPSLAEPVQPAPLTPPPAPSAADQTPGPGGQLPARLNPLPPHNVVGGDLMPLRRDEMPFSVFWPSQIVNDLRAPTMR</sequence>
<dbReference type="Gene3D" id="3.20.20.370">
    <property type="entry name" value="Glycoside hydrolase/deacetylase"/>
    <property type="match status" value="1"/>
</dbReference>
<evidence type="ECO:0000256" key="2">
    <source>
        <dbReference type="ARBA" id="ARBA00010973"/>
    </source>
</evidence>
<evidence type="ECO:0000256" key="3">
    <source>
        <dbReference type="ARBA" id="ARBA00020071"/>
    </source>
</evidence>
<feature type="domain" description="NodB homology" evidence="9">
    <location>
        <begin position="64"/>
        <end position="248"/>
    </location>
</feature>
<comment type="similarity">
    <text evidence="2">Belongs to the polysaccharide deacetylase family.</text>
</comment>
<dbReference type="Proteomes" id="UP000266934">
    <property type="component" value="Chromosome"/>
</dbReference>
<dbReference type="GO" id="GO:0016020">
    <property type="term" value="C:membrane"/>
    <property type="evidence" value="ECO:0007669"/>
    <property type="project" value="TreeGrafter"/>
</dbReference>
<evidence type="ECO:0000256" key="4">
    <source>
        <dbReference type="ARBA" id="ARBA00022723"/>
    </source>
</evidence>
<dbReference type="KEGG" id="blag:BLTE_17090"/>
<dbReference type="Pfam" id="PF01522">
    <property type="entry name" value="Polysacc_deac_1"/>
    <property type="match status" value="1"/>
</dbReference>
<dbReference type="GO" id="GO:0016810">
    <property type="term" value="F:hydrolase activity, acting on carbon-nitrogen (but not peptide) bonds"/>
    <property type="evidence" value="ECO:0007669"/>
    <property type="project" value="InterPro"/>
</dbReference>
<dbReference type="OrthoDB" id="276604at2"/>
<dbReference type="InterPro" id="IPR050248">
    <property type="entry name" value="Polysacc_deacetylase_ArnD"/>
</dbReference>
<keyword evidence="5" id="KW-0378">Hydrolase</keyword>
<dbReference type="SUPFAM" id="SSF88713">
    <property type="entry name" value="Glycoside hydrolase/deacetylase"/>
    <property type="match status" value="1"/>
</dbReference>
<dbReference type="GO" id="GO:0005975">
    <property type="term" value="P:carbohydrate metabolic process"/>
    <property type="evidence" value="ECO:0007669"/>
    <property type="project" value="InterPro"/>
</dbReference>
<keyword evidence="4" id="KW-0479">Metal-binding</keyword>
<evidence type="ECO:0000256" key="6">
    <source>
        <dbReference type="ARBA" id="ARBA00032976"/>
    </source>
</evidence>
<name>A0A348G0E1_9HYPH</name>
<dbReference type="CDD" id="cd10917">
    <property type="entry name" value="CE4_NodB_like_6s_7s"/>
    <property type="match status" value="1"/>
</dbReference>
<feature type="compositionally biased region" description="Pro residues" evidence="7">
    <location>
        <begin position="294"/>
        <end position="304"/>
    </location>
</feature>
<dbReference type="RefSeq" id="WP_126399325.1">
    <property type="nucleotide sequence ID" value="NZ_AP018907.1"/>
</dbReference>